<keyword evidence="7" id="KW-0460">Magnesium</keyword>
<dbReference type="GO" id="GO:0048029">
    <property type="term" value="F:monosaccharide binding"/>
    <property type="evidence" value="ECO:0007669"/>
    <property type="project" value="TreeGrafter"/>
</dbReference>
<evidence type="ECO:0000256" key="9">
    <source>
        <dbReference type="ARBA" id="ARBA00048070"/>
    </source>
</evidence>
<evidence type="ECO:0000256" key="3">
    <source>
        <dbReference type="ARBA" id="ARBA00022490"/>
    </source>
</evidence>
<keyword evidence="4" id="KW-0808">Transferase</keyword>
<feature type="domain" description="Phosphofructokinase" evidence="10">
    <location>
        <begin position="103"/>
        <end position="476"/>
    </location>
</feature>
<evidence type="ECO:0000256" key="4">
    <source>
        <dbReference type="ARBA" id="ARBA00022679"/>
    </source>
</evidence>
<dbReference type="GO" id="GO:0070095">
    <property type="term" value="F:fructose-6-phosphate binding"/>
    <property type="evidence" value="ECO:0007669"/>
    <property type="project" value="TreeGrafter"/>
</dbReference>
<organism evidence="11 12">
    <name type="scientific">Ordospora colligata OC4</name>
    <dbReference type="NCBI Taxonomy" id="1354746"/>
    <lineage>
        <taxon>Eukaryota</taxon>
        <taxon>Fungi</taxon>
        <taxon>Fungi incertae sedis</taxon>
        <taxon>Microsporidia</taxon>
        <taxon>Ordosporidae</taxon>
        <taxon>Ordospora</taxon>
    </lineage>
</organism>
<dbReference type="GO" id="GO:0005524">
    <property type="term" value="F:ATP binding"/>
    <property type="evidence" value="ECO:0007669"/>
    <property type="project" value="TreeGrafter"/>
</dbReference>
<dbReference type="SUPFAM" id="SSF53784">
    <property type="entry name" value="Phosphofructokinase"/>
    <property type="match status" value="2"/>
</dbReference>
<dbReference type="InParanoid" id="A0A0B2UL73"/>
<dbReference type="GeneID" id="26261389"/>
<dbReference type="FunCoup" id="A0A0B2UL73">
    <property type="interactions" value="72"/>
</dbReference>
<comment type="cofactor">
    <cofactor evidence="1">
        <name>Mg(2+)</name>
        <dbReference type="ChEBI" id="CHEBI:18420"/>
    </cofactor>
</comment>
<dbReference type="GO" id="GO:0030388">
    <property type="term" value="P:fructose 1,6-bisphosphate metabolic process"/>
    <property type="evidence" value="ECO:0007669"/>
    <property type="project" value="TreeGrafter"/>
</dbReference>
<evidence type="ECO:0000256" key="5">
    <source>
        <dbReference type="ARBA" id="ARBA00022723"/>
    </source>
</evidence>
<dbReference type="GO" id="GO:0042802">
    <property type="term" value="F:identical protein binding"/>
    <property type="evidence" value="ECO:0007669"/>
    <property type="project" value="TreeGrafter"/>
</dbReference>
<evidence type="ECO:0000313" key="12">
    <source>
        <dbReference type="Proteomes" id="UP000031056"/>
    </source>
</evidence>
<keyword evidence="6 11" id="KW-0418">Kinase</keyword>
<dbReference type="InterPro" id="IPR022953">
    <property type="entry name" value="ATP_PFK"/>
</dbReference>
<dbReference type="RefSeq" id="XP_014564160.1">
    <property type="nucleotide sequence ID" value="XM_014708674.1"/>
</dbReference>
<dbReference type="PROSITE" id="PS00433">
    <property type="entry name" value="PHOSPHOFRUCTOKINASE"/>
    <property type="match status" value="1"/>
</dbReference>
<dbReference type="Gene3D" id="3.40.50.450">
    <property type="match status" value="2"/>
</dbReference>
<comment type="pathway">
    <text evidence="2">Carbohydrate degradation; glycolysis; D-glyceraldehyde 3-phosphate and glycerone phosphate from D-glucose: step 3/4.</text>
</comment>
<keyword evidence="12" id="KW-1185">Reference proteome</keyword>
<dbReference type="HOGENOM" id="CLU_011053_2_0_1"/>
<dbReference type="InterPro" id="IPR000023">
    <property type="entry name" value="Phosphofructokinase_dom"/>
</dbReference>
<comment type="catalytic activity">
    <reaction evidence="9">
        <text>beta-D-fructose 6-phosphate + ATP = beta-D-fructose 1,6-bisphosphate + ADP + H(+)</text>
        <dbReference type="Rhea" id="RHEA:16109"/>
        <dbReference type="ChEBI" id="CHEBI:15378"/>
        <dbReference type="ChEBI" id="CHEBI:30616"/>
        <dbReference type="ChEBI" id="CHEBI:32966"/>
        <dbReference type="ChEBI" id="CHEBI:57634"/>
        <dbReference type="ChEBI" id="CHEBI:456216"/>
        <dbReference type="EC" id="2.7.1.11"/>
    </reaction>
</comment>
<keyword evidence="5" id="KW-0479">Metal-binding</keyword>
<keyword evidence="8" id="KW-0324">Glycolysis</keyword>
<dbReference type="GO" id="GO:0046872">
    <property type="term" value="F:metal ion binding"/>
    <property type="evidence" value="ECO:0007669"/>
    <property type="project" value="UniProtKB-KW"/>
</dbReference>
<dbReference type="UniPathway" id="UPA00109">
    <property type="reaction ID" value="UER00182"/>
</dbReference>
<dbReference type="InterPro" id="IPR015912">
    <property type="entry name" value="Phosphofructokinase_CS"/>
</dbReference>
<protein>
    <submittedName>
        <fullName evidence="11">ATP-dependent 6-phosphofructokinase</fullName>
    </submittedName>
</protein>
<keyword evidence="3" id="KW-0963">Cytoplasm</keyword>
<evidence type="ECO:0000256" key="6">
    <source>
        <dbReference type="ARBA" id="ARBA00022777"/>
    </source>
</evidence>
<dbReference type="PRINTS" id="PR00476">
    <property type="entry name" value="PHFRCTKINASE"/>
</dbReference>
<evidence type="ECO:0000259" key="10">
    <source>
        <dbReference type="Pfam" id="PF00365"/>
    </source>
</evidence>
<dbReference type="Gene3D" id="3.40.50.460">
    <property type="entry name" value="Phosphofructokinase domain"/>
    <property type="match status" value="2"/>
</dbReference>
<dbReference type="Pfam" id="PF00365">
    <property type="entry name" value="PFK"/>
    <property type="match status" value="2"/>
</dbReference>
<evidence type="ECO:0000256" key="8">
    <source>
        <dbReference type="ARBA" id="ARBA00023152"/>
    </source>
</evidence>
<proteinExistence type="predicted"/>
<dbReference type="PANTHER" id="PTHR13697:SF52">
    <property type="entry name" value="ATP-DEPENDENT 6-PHOSPHOFRUCTOKINASE 3"/>
    <property type="match status" value="1"/>
</dbReference>
<dbReference type="GO" id="GO:0003872">
    <property type="term" value="F:6-phosphofructokinase activity"/>
    <property type="evidence" value="ECO:0007669"/>
    <property type="project" value="UniProtKB-EC"/>
</dbReference>
<dbReference type="Proteomes" id="UP000031056">
    <property type="component" value="Unassembled WGS sequence"/>
</dbReference>
<dbReference type="EMBL" id="JOKQ01000003">
    <property type="protein sequence ID" value="KHN70118.1"/>
    <property type="molecule type" value="Genomic_DNA"/>
</dbReference>
<dbReference type="STRING" id="1354746.A0A0B2UL73"/>
<comment type="caution">
    <text evidence="11">The sequence shown here is derived from an EMBL/GenBank/DDBJ whole genome shotgun (WGS) entry which is preliminary data.</text>
</comment>
<dbReference type="GO" id="GO:0006002">
    <property type="term" value="P:fructose 6-phosphate metabolic process"/>
    <property type="evidence" value="ECO:0007669"/>
    <property type="project" value="InterPro"/>
</dbReference>
<gene>
    <name evidence="11" type="ORF">M896_031050</name>
</gene>
<dbReference type="VEuPathDB" id="MicrosporidiaDB:M896_031050"/>
<dbReference type="GO" id="GO:0005945">
    <property type="term" value="C:6-phosphofructokinase complex"/>
    <property type="evidence" value="ECO:0007669"/>
    <property type="project" value="TreeGrafter"/>
</dbReference>
<dbReference type="GO" id="GO:0016208">
    <property type="term" value="F:AMP binding"/>
    <property type="evidence" value="ECO:0007669"/>
    <property type="project" value="TreeGrafter"/>
</dbReference>
<evidence type="ECO:0000313" key="11">
    <source>
        <dbReference type="EMBL" id="KHN70118.1"/>
    </source>
</evidence>
<sequence>MQAVVEELLLSGDSITQKHGEIYELLGLDVVYDKGRLKIYSTNKAKIISIGAGIHIRACYKSMSRLATRGFVNLDGHSMPLEILDMMGNKIVVTFIGKENANRIAIVTSGGDAPGMNSAIKSIIRTGIKWGATVYGVYNGYDGLINDNIKKLNWDTETYYSSQGGTVLLSARSDRFLNAKGRKQAVLNMAKKRINCMIILGGDGSLKGALELKNEFREHLRELLREGKISSEEKRKIRMNKSRVEGKVDVEQTTDGSGVMYSDFYGKPECYKANPTVYHDLNSSDEVDDEKMEKDEDDRCDEEEIERYVYGLKVVGIPASIDNDIYGTEVSLGEDSAIHRVVEAIDHLMSTMKSHSRAFVIEVMGRKCGWIALMSALGCAADYVLLPEVPGDWKKEMMDAIAVGKKHGKPEIFVIVSEGAVEADGTPIRVSSVVEEIDKVGIEVRSLKLGHIQRGGPPSFQDRVYGTLFGIKAVETVMEPVDEPLMVRVFNDEVDTIDLREVVHRNEMTGVFEKEMKFPDVFKSRNEFFRLAYVYFRKALMTRVLYENGCNTKIGSVGILQVGGRSSGMNAVLNAIVQYSLTIGIEPYYIPNGFEGLIKGQVVKAKLYEFSSDVNNGGSAIGVGNNSDIDIEELQRKINESGLESLIVIGGSKALSVIDKIKRINVIIVPATAHNNMPGTGVSIGSDTALNTILKMSDMSKLNSFSCKNSVFVIEIGGEECGYLSLMGGIAAGAFEVFIPERRYLIGNLSEAAQRLRMRFKESSRRGIVIFRNERTFCSIPTDSFCKVLKTDSKGLFETGYSILGSIQQGSNPSPTDRIYAAILGIEAVDLCVANRGVGVVGICGNSIKFTKIEDVLEAFDFEHDREKDPKWLKYSNICRSVE</sequence>
<dbReference type="InterPro" id="IPR035966">
    <property type="entry name" value="PKF_sf"/>
</dbReference>
<dbReference type="PANTHER" id="PTHR13697">
    <property type="entry name" value="PHOSPHOFRUCTOKINASE"/>
    <property type="match status" value="1"/>
</dbReference>
<dbReference type="GO" id="GO:0061621">
    <property type="term" value="P:canonical glycolysis"/>
    <property type="evidence" value="ECO:0007669"/>
    <property type="project" value="TreeGrafter"/>
</dbReference>
<dbReference type="OrthoDB" id="537915at2759"/>
<name>A0A0B2UL73_9MICR</name>
<evidence type="ECO:0000256" key="7">
    <source>
        <dbReference type="ARBA" id="ARBA00022842"/>
    </source>
</evidence>
<evidence type="ECO:0000256" key="1">
    <source>
        <dbReference type="ARBA" id="ARBA00001946"/>
    </source>
</evidence>
<reference evidence="11 12" key="1">
    <citation type="journal article" date="2014" name="MBio">
        <title>The Ordospora colligata genome; evolution of extreme reduction in microsporidia and host-to-parasite horizontal gene transfer.</title>
        <authorList>
            <person name="Pombert J.-F."/>
            <person name="Haag K.L."/>
            <person name="Beidas S."/>
            <person name="Ebert D."/>
            <person name="Keeling P.J."/>
        </authorList>
    </citation>
    <scope>NUCLEOTIDE SEQUENCE [LARGE SCALE GENOMIC DNA]</scope>
    <source>
        <strain evidence="11 12">OC4</strain>
    </source>
</reference>
<feature type="domain" description="Phosphofructokinase" evidence="10">
    <location>
        <begin position="557"/>
        <end position="831"/>
    </location>
</feature>
<evidence type="ECO:0000256" key="2">
    <source>
        <dbReference type="ARBA" id="ARBA00004679"/>
    </source>
</evidence>
<accession>A0A0B2UL73</accession>
<dbReference type="AlphaFoldDB" id="A0A0B2UL73"/>